<dbReference type="AlphaFoldDB" id="A0A2C6MF13"/>
<dbReference type="RefSeq" id="WP_099083053.1">
    <property type="nucleotide sequence ID" value="NZ_AWQQ01000054.1"/>
</dbReference>
<gene>
    <name evidence="1" type="ORF">P378_10460</name>
</gene>
<name>A0A2C6MF13_9FIRM</name>
<keyword evidence="2" id="KW-1185">Reference proteome</keyword>
<organism evidence="1 2">
    <name type="scientific">Desulforamulus profundi</name>
    <dbReference type="NCBI Taxonomy" id="1383067"/>
    <lineage>
        <taxon>Bacteria</taxon>
        <taxon>Bacillati</taxon>
        <taxon>Bacillota</taxon>
        <taxon>Clostridia</taxon>
        <taxon>Eubacteriales</taxon>
        <taxon>Peptococcaceae</taxon>
        <taxon>Desulforamulus</taxon>
    </lineage>
</organism>
<proteinExistence type="predicted"/>
<dbReference type="OrthoDB" id="9767746at2"/>
<protein>
    <submittedName>
        <fullName evidence="1">Uncharacterized protein</fullName>
    </submittedName>
</protein>
<sequence>MFFRKITTRKNGKEYVYIKLIENYRANGKVKQRVVANFGSIENLSPNRINGLILSLKKLYKEVEAQDQKNFDFNELTSQIPSLKELLSKTRIMQELRNVIVQEPVVQILDALIIKSMVAPEVKTPIHEVCRQMGLAEANSIQFYNALRRLGEESARIAFIKARLPDAQESGIIHKPVYIHMVNSVLQGNSFHVDVAGSLYSPQNYRKKFTLLLACDEDNNPFDFEIVKDNNELSAKIKQLVNRLTHYLTGDVIILDGKDSLDESSVPYPVAYHTREIPKEAALLLLSQGRAVYEGKVFFNTIKLEQKNEAEIKEIKANLAKVSAGLENIRADILLGKLNKEAQVRKRADAVIKANNCQDLVATSLMKPAKPLSTRLKRRS</sequence>
<reference evidence="1 2" key="1">
    <citation type="submission" date="2013-09" db="EMBL/GenBank/DDBJ databases">
        <title>Biodegradation of hydrocarbons in the deep terrestrial subsurface : characterization of a microbial consortium composed of two Desulfotomaculum species originating from a deep geological formation.</title>
        <authorList>
            <person name="Aullo T."/>
            <person name="Berlendis S."/>
            <person name="Lascourreges J.-F."/>
            <person name="Dessort D."/>
            <person name="Saint-Laurent S."/>
            <person name="Schraauwers B."/>
            <person name="Mas J."/>
            <person name="Magot M."/>
            <person name="Ranchou-Peyruse A."/>
        </authorList>
    </citation>
    <scope>NUCLEOTIDE SEQUENCE [LARGE SCALE GENOMIC DNA]</scope>
    <source>
        <strain evidence="1 2">Bs107</strain>
    </source>
</reference>
<comment type="caution">
    <text evidence="1">The sequence shown here is derived from an EMBL/GenBank/DDBJ whole genome shotgun (WGS) entry which is preliminary data.</text>
</comment>
<evidence type="ECO:0000313" key="1">
    <source>
        <dbReference type="EMBL" id="PHJ38245.1"/>
    </source>
</evidence>
<dbReference type="EMBL" id="AWQQ01000054">
    <property type="protein sequence ID" value="PHJ38245.1"/>
    <property type="molecule type" value="Genomic_DNA"/>
</dbReference>
<evidence type="ECO:0000313" key="2">
    <source>
        <dbReference type="Proteomes" id="UP000222564"/>
    </source>
</evidence>
<dbReference type="Proteomes" id="UP000222564">
    <property type="component" value="Unassembled WGS sequence"/>
</dbReference>
<accession>A0A2C6MF13</accession>